<feature type="domain" description="TGF-beta family profile" evidence="10">
    <location>
        <begin position="366"/>
        <end position="478"/>
    </location>
</feature>
<gene>
    <name evidence="11" type="ORF">KQX54_019417</name>
</gene>
<dbReference type="GO" id="GO:0005125">
    <property type="term" value="F:cytokine activity"/>
    <property type="evidence" value="ECO:0007669"/>
    <property type="project" value="TreeGrafter"/>
</dbReference>
<dbReference type="SMART" id="SM00204">
    <property type="entry name" value="TGFB"/>
    <property type="match status" value="1"/>
</dbReference>
<evidence type="ECO:0000256" key="6">
    <source>
        <dbReference type="ARBA" id="ARBA00023030"/>
    </source>
</evidence>
<evidence type="ECO:0000313" key="11">
    <source>
        <dbReference type="EMBL" id="KAH0547462.1"/>
    </source>
</evidence>
<keyword evidence="3" id="KW-0964">Secreted</keyword>
<organism evidence="11 12">
    <name type="scientific">Cotesia glomerata</name>
    <name type="common">Lepidopteran parasitic wasp</name>
    <name type="synonym">Apanteles glomeratus</name>
    <dbReference type="NCBI Taxonomy" id="32391"/>
    <lineage>
        <taxon>Eukaryota</taxon>
        <taxon>Metazoa</taxon>
        <taxon>Ecdysozoa</taxon>
        <taxon>Arthropoda</taxon>
        <taxon>Hexapoda</taxon>
        <taxon>Insecta</taxon>
        <taxon>Pterygota</taxon>
        <taxon>Neoptera</taxon>
        <taxon>Endopterygota</taxon>
        <taxon>Hymenoptera</taxon>
        <taxon>Apocrita</taxon>
        <taxon>Ichneumonoidea</taxon>
        <taxon>Braconidae</taxon>
        <taxon>Microgastrinae</taxon>
        <taxon>Cotesia</taxon>
    </lineage>
</organism>
<comment type="caution">
    <text evidence="11">The sequence shown here is derived from an EMBL/GenBank/DDBJ whole genome shotgun (WGS) entry which is preliminary data.</text>
</comment>
<evidence type="ECO:0000256" key="4">
    <source>
        <dbReference type="ARBA" id="ARBA00022685"/>
    </source>
</evidence>
<evidence type="ECO:0000256" key="3">
    <source>
        <dbReference type="ARBA" id="ARBA00022525"/>
    </source>
</evidence>
<dbReference type="GO" id="GO:0005615">
    <property type="term" value="C:extracellular space"/>
    <property type="evidence" value="ECO:0007669"/>
    <property type="project" value="TreeGrafter"/>
</dbReference>
<evidence type="ECO:0000256" key="9">
    <source>
        <dbReference type="SAM" id="MobiDB-lite"/>
    </source>
</evidence>
<dbReference type="Proteomes" id="UP000826195">
    <property type="component" value="Unassembled WGS sequence"/>
</dbReference>
<evidence type="ECO:0000256" key="5">
    <source>
        <dbReference type="ARBA" id="ARBA00022729"/>
    </source>
</evidence>
<dbReference type="InterPro" id="IPR029034">
    <property type="entry name" value="Cystine-knot_cytokine"/>
</dbReference>
<evidence type="ECO:0000256" key="7">
    <source>
        <dbReference type="ARBA" id="ARBA00023157"/>
    </source>
</evidence>
<comment type="similarity">
    <text evidence="2 8">Belongs to the TGF-beta family.</text>
</comment>
<dbReference type="EMBL" id="JAHXZJ010002237">
    <property type="protein sequence ID" value="KAH0547462.1"/>
    <property type="molecule type" value="Genomic_DNA"/>
</dbReference>
<dbReference type="PANTHER" id="PTHR11848">
    <property type="entry name" value="TGF-BETA FAMILY"/>
    <property type="match status" value="1"/>
</dbReference>
<dbReference type="InterPro" id="IPR015615">
    <property type="entry name" value="TGF-beta-rel"/>
</dbReference>
<keyword evidence="4" id="KW-0165">Cleavage on pair of basic residues</keyword>
<accession>A0AAV7I9V9</accession>
<evidence type="ECO:0000313" key="12">
    <source>
        <dbReference type="Proteomes" id="UP000826195"/>
    </source>
</evidence>
<dbReference type="SUPFAM" id="SSF57501">
    <property type="entry name" value="Cystine-knot cytokines"/>
    <property type="match status" value="1"/>
</dbReference>
<sequence>MYKKIIITSLLIIFGAFDLTPLAIKNAPFIIMAVSSTTTSTRRNYNSNNSNNNNNNNNNNNGGGCNTCKMHEEIRALNLEAIKEQILNKLGLKQAPNMTGRALPKIPPISKLMDLYGMQADEPVVLREQSLPGTKHYYDEIDEFTAKTESVFALAHPRSRLRHTEQDYLNILYFKFSDKIMQHRVTRAKLSLWIWESKPKTEADKKDPEDKDKEESKSHYYNYNHHHHHHHNHHHYQRHYHQHEHKDVLSITLQRILPLKDSDNPQELSLGPPLITKHLVARHPGEESGFWVTIELARMVTEWFRHPRNNLGVVLKLNDDQEAASNVTGTETRPDSVWNVETNPEAEFAPYLEIQMQEPESKRGSRVKRNVGLNCDEASQETRCCRYKLTVDFEKFGWDWIIAPKKYDANYCSGDCPMAFLPAYPNTHIVSLAEPPNNTGPCCAPRKLSEITMLYFDNEYQIVFSRLPGMVVERCGCS</sequence>
<evidence type="ECO:0000256" key="1">
    <source>
        <dbReference type="ARBA" id="ARBA00004613"/>
    </source>
</evidence>
<feature type="region of interest" description="Disordered" evidence="9">
    <location>
        <begin position="40"/>
        <end position="60"/>
    </location>
</feature>
<keyword evidence="7" id="KW-1015">Disulfide bond</keyword>
<keyword evidence="5" id="KW-0732">Signal</keyword>
<evidence type="ECO:0000256" key="2">
    <source>
        <dbReference type="ARBA" id="ARBA00006656"/>
    </source>
</evidence>
<dbReference type="InterPro" id="IPR001839">
    <property type="entry name" value="TGF-b_C"/>
</dbReference>
<dbReference type="AlphaFoldDB" id="A0AAV7I9V9"/>
<keyword evidence="12" id="KW-1185">Reference proteome</keyword>
<dbReference type="Pfam" id="PF00019">
    <property type="entry name" value="TGF_beta"/>
    <property type="match status" value="1"/>
</dbReference>
<proteinExistence type="inferred from homology"/>
<dbReference type="Gene3D" id="2.10.90.10">
    <property type="entry name" value="Cystine-knot cytokines"/>
    <property type="match status" value="1"/>
</dbReference>
<dbReference type="PROSITE" id="PS00250">
    <property type="entry name" value="TGF_BETA_1"/>
    <property type="match status" value="1"/>
</dbReference>
<dbReference type="InterPro" id="IPR001111">
    <property type="entry name" value="TGF-b_propeptide"/>
</dbReference>
<dbReference type="InterPro" id="IPR017948">
    <property type="entry name" value="TGFb_CS"/>
</dbReference>
<dbReference type="FunFam" id="2.10.90.10:FF:000006">
    <property type="entry name" value="growth/differentiation factor 8"/>
    <property type="match status" value="1"/>
</dbReference>
<dbReference type="PANTHER" id="PTHR11848:SF262">
    <property type="entry name" value="LD29161P"/>
    <property type="match status" value="1"/>
</dbReference>
<evidence type="ECO:0000259" key="10">
    <source>
        <dbReference type="PROSITE" id="PS51362"/>
    </source>
</evidence>
<name>A0AAV7I9V9_COTGL</name>
<keyword evidence="6 8" id="KW-0339">Growth factor</keyword>
<reference evidence="11 12" key="1">
    <citation type="journal article" date="2021" name="J. Hered.">
        <title>A chromosome-level genome assembly of the parasitoid wasp, Cotesia glomerata (Hymenoptera: Braconidae).</title>
        <authorList>
            <person name="Pinto B.J."/>
            <person name="Weis J.J."/>
            <person name="Gamble T."/>
            <person name="Ode P.J."/>
            <person name="Paul R."/>
            <person name="Zaspel J.M."/>
        </authorList>
    </citation>
    <scope>NUCLEOTIDE SEQUENCE [LARGE SCALE GENOMIC DNA]</scope>
    <source>
        <strain evidence="11">CgM1</strain>
    </source>
</reference>
<comment type="subcellular location">
    <subcellularLocation>
        <location evidence="1">Secreted</location>
    </subcellularLocation>
</comment>
<dbReference type="GO" id="GO:0008083">
    <property type="term" value="F:growth factor activity"/>
    <property type="evidence" value="ECO:0007669"/>
    <property type="project" value="UniProtKB-KW"/>
</dbReference>
<evidence type="ECO:0000256" key="8">
    <source>
        <dbReference type="RuleBase" id="RU000354"/>
    </source>
</evidence>
<dbReference type="CDD" id="cd13751">
    <property type="entry name" value="TGF_beta_GDF8_like"/>
    <property type="match status" value="1"/>
</dbReference>
<dbReference type="Gene3D" id="2.60.120.970">
    <property type="match status" value="1"/>
</dbReference>
<protein>
    <recommendedName>
        <fullName evidence="10">TGF-beta family profile domain-containing protein</fullName>
    </recommendedName>
</protein>
<dbReference type="Pfam" id="PF00688">
    <property type="entry name" value="TGFb_propeptide"/>
    <property type="match status" value="1"/>
</dbReference>
<dbReference type="PROSITE" id="PS51362">
    <property type="entry name" value="TGF_BETA_2"/>
    <property type="match status" value="1"/>
</dbReference>